<dbReference type="Gene3D" id="1.10.3720.10">
    <property type="entry name" value="MetI-like"/>
    <property type="match status" value="1"/>
</dbReference>
<feature type="transmembrane region" description="Helical" evidence="7">
    <location>
        <begin position="12"/>
        <end position="30"/>
    </location>
</feature>
<evidence type="ECO:0000256" key="4">
    <source>
        <dbReference type="ARBA" id="ARBA00022692"/>
    </source>
</evidence>
<evidence type="ECO:0000256" key="6">
    <source>
        <dbReference type="ARBA" id="ARBA00023136"/>
    </source>
</evidence>
<keyword evidence="6 7" id="KW-0472">Membrane</keyword>
<comment type="subcellular location">
    <subcellularLocation>
        <location evidence="1 7">Cell membrane</location>
        <topology evidence="1 7">Multi-pass membrane protein</topology>
    </subcellularLocation>
</comment>
<accession>A0ABM9CC97</accession>
<keyword evidence="2 7" id="KW-0813">Transport</keyword>
<comment type="similarity">
    <text evidence="7">Belongs to the binding-protein-dependent transport system permease family.</text>
</comment>
<feature type="transmembrane region" description="Helical" evidence="7">
    <location>
        <begin position="68"/>
        <end position="97"/>
    </location>
</feature>
<dbReference type="Proteomes" id="UP000838324">
    <property type="component" value="Unassembled WGS sequence"/>
</dbReference>
<proteinExistence type="inferred from homology"/>
<dbReference type="RefSeq" id="WP_236334502.1">
    <property type="nucleotide sequence ID" value="NZ_CAKMMG010000003.1"/>
</dbReference>
<organism evidence="9 10">
    <name type="scientific">Paenibacillus auburnensis</name>
    <dbReference type="NCBI Taxonomy" id="2905649"/>
    <lineage>
        <taxon>Bacteria</taxon>
        <taxon>Bacillati</taxon>
        <taxon>Bacillota</taxon>
        <taxon>Bacilli</taxon>
        <taxon>Bacillales</taxon>
        <taxon>Paenibacillaceae</taxon>
        <taxon>Paenibacillus</taxon>
    </lineage>
</organism>
<feature type="transmembrane region" description="Helical" evidence="7">
    <location>
        <begin position="262"/>
        <end position="282"/>
    </location>
</feature>
<name>A0ABM9CC97_9BACL</name>
<feature type="transmembrane region" description="Helical" evidence="7">
    <location>
        <begin position="109"/>
        <end position="128"/>
    </location>
</feature>
<evidence type="ECO:0000256" key="3">
    <source>
        <dbReference type="ARBA" id="ARBA00022475"/>
    </source>
</evidence>
<dbReference type="PANTHER" id="PTHR43744:SF9">
    <property type="entry name" value="POLYGALACTURONAN_RHAMNOGALACTURONAN TRANSPORT SYSTEM PERMEASE PROTEIN YTCP"/>
    <property type="match status" value="1"/>
</dbReference>
<feature type="transmembrane region" description="Helical" evidence="7">
    <location>
        <begin position="140"/>
        <end position="160"/>
    </location>
</feature>
<evidence type="ECO:0000256" key="1">
    <source>
        <dbReference type="ARBA" id="ARBA00004651"/>
    </source>
</evidence>
<evidence type="ECO:0000256" key="5">
    <source>
        <dbReference type="ARBA" id="ARBA00022989"/>
    </source>
</evidence>
<keyword evidence="10" id="KW-1185">Reference proteome</keyword>
<dbReference type="SUPFAM" id="SSF161098">
    <property type="entry name" value="MetI-like"/>
    <property type="match status" value="1"/>
</dbReference>
<dbReference type="InterPro" id="IPR000515">
    <property type="entry name" value="MetI-like"/>
</dbReference>
<comment type="caution">
    <text evidence="9">The sequence shown here is derived from an EMBL/GenBank/DDBJ whole genome shotgun (WGS) entry which is preliminary data.</text>
</comment>
<keyword evidence="3" id="KW-1003">Cell membrane</keyword>
<evidence type="ECO:0000313" key="10">
    <source>
        <dbReference type="Proteomes" id="UP000838324"/>
    </source>
</evidence>
<evidence type="ECO:0000313" key="9">
    <source>
        <dbReference type="EMBL" id="CAH1208112.1"/>
    </source>
</evidence>
<feature type="domain" description="ABC transmembrane type-1" evidence="8">
    <location>
        <begin position="73"/>
        <end position="282"/>
    </location>
</feature>
<dbReference type="CDD" id="cd06261">
    <property type="entry name" value="TM_PBP2"/>
    <property type="match status" value="1"/>
</dbReference>
<reference evidence="9" key="1">
    <citation type="submission" date="2022-01" db="EMBL/GenBank/DDBJ databases">
        <authorList>
            <person name="Criscuolo A."/>
        </authorList>
    </citation>
    <scope>NUCLEOTIDE SEQUENCE</scope>
    <source>
        <strain evidence="9">CIP111892</strain>
    </source>
</reference>
<protein>
    <submittedName>
        <fullName evidence="9">L-arabinose transport system permease protein AraQ</fullName>
    </submittedName>
</protein>
<keyword evidence="4 7" id="KW-0812">Transmembrane</keyword>
<sequence>MKLTRGDKTFISLIYFFLILLLFAAFYPFWNALAISLNSGTDTAHGGVTFWPRDFTFDNYLFVLKNDALLHGFMISVIRVAAGTVLSLFFTGLFAYAMSKKILIGRKAIMIYCIFTMVFSGGLIPAFIVNRNLGLMDNFWVMIIPSIVSVWNMIVFRTFFEELPPEMEESAKMDGCGYFGTFFRVILPLSKPVFATLGLFTAVYHWNDWFTASIYINNQNLKPIQTILQQVLSSTVMMEQMVNSNASAQEFMQRTRSVTNKSITMTTMIVATLPIVCVYPFLQKYFVKGVMIGAVKG</sequence>
<evidence type="ECO:0000256" key="2">
    <source>
        <dbReference type="ARBA" id="ARBA00022448"/>
    </source>
</evidence>
<feature type="transmembrane region" description="Helical" evidence="7">
    <location>
        <begin position="181"/>
        <end position="206"/>
    </location>
</feature>
<dbReference type="Pfam" id="PF00528">
    <property type="entry name" value="BPD_transp_1"/>
    <property type="match status" value="1"/>
</dbReference>
<dbReference type="PANTHER" id="PTHR43744">
    <property type="entry name" value="ABC TRANSPORTER PERMEASE PROTEIN MG189-RELATED-RELATED"/>
    <property type="match status" value="1"/>
</dbReference>
<dbReference type="PROSITE" id="PS50928">
    <property type="entry name" value="ABC_TM1"/>
    <property type="match status" value="1"/>
</dbReference>
<keyword evidence="5 7" id="KW-1133">Transmembrane helix</keyword>
<dbReference type="EMBL" id="CAKMMG010000003">
    <property type="protein sequence ID" value="CAH1208112.1"/>
    <property type="molecule type" value="Genomic_DNA"/>
</dbReference>
<gene>
    <name evidence="9" type="primary">araQ_22</name>
    <name evidence="9" type="ORF">PAECIP111892_03051</name>
</gene>
<dbReference type="InterPro" id="IPR035906">
    <property type="entry name" value="MetI-like_sf"/>
</dbReference>
<evidence type="ECO:0000259" key="8">
    <source>
        <dbReference type="PROSITE" id="PS50928"/>
    </source>
</evidence>
<evidence type="ECO:0000256" key="7">
    <source>
        <dbReference type="RuleBase" id="RU363032"/>
    </source>
</evidence>